<dbReference type="InterPro" id="IPR052650">
    <property type="entry name" value="Zinc_finger_CCCH"/>
</dbReference>
<dbReference type="EMBL" id="LR743598">
    <property type="protein sequence ID" value="CAA2629467.1"/>
    <property type="molecule type" value="Genomic_DNA"/>
</dbReference>
<name>A0A7I8JFK2_SPIIN</name>
<organism evidence="3">
    <name type="scientific">Spirodela intermedia</name>
    <name type="common">Intermediate duckweed</name>
    <dbReference type="NCBI Taxonomy" id="51605"/>
    <lineage>
        <taxon>Eukaryota</taxon>
        <taxon>Viridiplantae</taxon>
        <taxon>Streptophyta</taxon>
        <taxon>Embryophyta</taxon>
        <taxon>Tracheophyta</taxon>
        <taxon>Spermatophyta</taxon>
        <taxon>Magnoliopsida</taxon>
        <taxon>Liliopsida</taxon>
        <taxon>Araceae</taxon>
        <taxon>Lemnoideae</taxon>
        <taxon>Spirodela</taxon>
    </lineage>
</organism>
<dbReference type="InterPro" id="IPR057031">
    <property type="entry name" value="SFR19-like_C"/>
</dbReference>
<dbReference type="PANTHER" id="PTHR36886">
    <property type="entry name" value="PROTEIN FRIGIDA-ESSENTIAL 1"/>
    <property type="match status" value="1"/>
</dbReference>
<reference evidence="3 4" key="1">
    <citation type="submission" date="2019-12" db="EMBL/GenBank/DDBJ databases">
        <authorList>
            <person name="Scholz U."/>
            <person name="Mascher M."/>
            <person name="Fiebig A."/>
        </authorList>
    </citation>
    <scope>NUCLEOTIDE SEQUENCE</scope>
</reference>
<dbReference type="Pfam" id="PF23030">
    <property type="entry name" value="SCAF11-like_C"/>
    <property type="match status" value="1"/>
</dbReference>
<protein>
    <recommendedName>
        <fullName evidence="2">SFR19-like C-terminal domain-containing protein</fullName>
    </recommendedName>
</protein>
<evidence type="ECO:0000256" key="1">
    <source>
        <dbReference type="SAM" id="MobiDB-lite"/>
    </source>
</evidence>
<evidence type="ECO:0000313" key="4">
    <source>
        <dbReference type="Proteomes" id="UP001189122"/>
    </source>
</evidence>
<gene>
    <name evidence="3" type="ORF">SI7747_11015105</name>
</gene>
<dbReference type="Proteomes" id="UP001189122">
    <property type="component" value="Unassembled WGS sequence"/>
</dbReference>
<evidence type="ECO:0000313" key="3">
    <source>
        <dbReference type="EMBL" id="CAA2629467.1"/>
    </source>
</evidence>
<feature type="compositionally biased region" description="Basic and acidic residues" evidence="1">
    <location>
        <begin position="46"/>
        <end position="60"/>
    </location>
</feature>
<evidence type="ECO:0000259" key="2">
    <source>
        <dbReference type="Pfam" id="PF23030"/>
    </source>
</evidence>
<proteinExistence type="predicted"/>
<feature type="region of interest" description="Disordered" evidence="1">
    <location>
        <begin position="1"/>
        <end position="60"/>
    </location>
</feature>
<feature type="domain" description="SFR19-like C-terminal" evidence="2">
    <location>
        <begin position="71"/>
        <end position="143"/>
    </location>
</feature>
<dbReference type="EMBL" id="CACRZD030000011">
    <property type="protein sequence ID" value="CAA6668711.1"/>
    <property type="molecule type" value="Genomic_DNA"/>
</dbReference>
<sequence length="144" mass="16599">MLESTARQRSPACHPGSHRTLQSSSRLPHRPWEKKPRRPRNPPKMAAEKEKDGEGKKAKEGKGVRVFKCTLVEFVKEVLRPTWKEGQMSKEAHKTIVKKAVDKVVSTLDGNIPHTKERIDLYMSYSKEKLTKLVQAYVEKYMKT</sequence>
<keyword evidence="4" id="KW-1185">Reference proteome</keyword>
<dbReference type="AlphaFoldDB" id="A0A7I8JFK2"/>
<dbReference type="PANTHER" id="PTHR36886:SF8">
    <property type="entry name" value="ZINC FINGER CCCH DOMAIN-CONTAINING PROTEIN 38"/>
    <property type="match status" value="1"/>
</dbReference>
<accession>A0A7I8JFK2</accession>